<dbReference type="AlphaFoldDB" id="A0A0E9SJ34"/>
<keyword evidence="1" id="KW-0472">Membrane</keyword>
<dbReference type="EMBL" id="GBXM01067276">
    <property type="protein sequence ID" value="JAH41301.1"/>
    <property type="molecule type" value="Transcribed_RNA"/>
</dbReference>
<sequence>MLPRVLKKILVLPYMCYLTTVLTQFGHKFMQKHM</sequence>
<accession>A0A0E9SJ34</accession>
<reference evidence="2" key="2">
    <citation type="journal article" date="2015" name="Fish Shellfish Immunol.">
        <title>Early steps in the European eel (Anguilla anguilla)-Vibrio vulnificus interaction in the gills: Role of the RtxA13 toxin.</title>
        <authorList>
            <person name="Callol A."/>
            <person name="Pajuelo D."/>
            <person name="Ebbesson L."/>
            <person name="Teles M."/>
            <person name="MacKenzie S."/>
            <person name="Amaro C."/>
        </authorList>
    </citation>
    <scope>NUCLEOTIDE SEQUENCE</scope>
</reference>
<evidence type="ECO:0000256" key="1">
    <source>
        <dbReference type="SAM" id="Phobius"/>
    </source>
</evidence>
<organism evidence="2">
    <name type="scientific">Anguilla anguilla</name>
    <name type="common">European freshwater eel</name>
    <name type="synonym">Muraena anguilla</name>
    <dbReference type="NCBI Taxonomy" id="7936"/>
    <lineage>
        <taxon>Eukaryota</taxon>
        <taxon>Metazoa</taxon>
        <taxon>Chordata</taxon>
        <taxon>Craniata</taxon>
        <taxon>Vertebrata</taxon>
        <taxon>Euteleostomi</taxon>
        <taxon>Actinopterygii</taxon>
        <taxon>Neopterygii</taxon>
        <taxon>Teleostei</taxon>
        <taxon>Anguilliformes</taxon>
        <taxon>Anguillidae</taxon>
        <taxon>Anguilla</taxon>
    </lineage>
</organism>
<name>A0A0E9SJ34_ANGAN</name>
<feature type="transmembrane region" description="Helical" evidence="1">
    <location>
        <begin position="6"/>
        <end position="25"/>
    </location>
</feature>
<protein>
    <submittedName>
        <fullName evidence="2">Uncharacterized protein</fullName>
    </submittedName>
</protein>
<keyword evidence="1" id="KW-0812">Transmembrane</keyword>
<reference evidence="2" key="1">
    <citation type="submission" date="2014-11" db="EMBL/GenBank/DDBJ databases">
        <authorList>
            <person name="Amaro Gonzalez C."/>
        </authorList>
    </citation>
    <scope>NUCLEOTIDE SEQUENCE</scope>
</reference>
<proteinExistence type="predicted"/>
<keyword evidence="1" id="KW-1133">Transmembrane helix</keyword>
<evidence type="ECO:0000313" key="2">
    <source>
        <dbReference type="EMBL" id="JAH41301.1"/>
    </source>
</evidence>